<dbReference type="EMBL" id="CAJVCH010543024">
    <property type="protein sequence ID" value="CAG7827323.1"/>
    <property type="molecule type" value="Genomic_DNA"/>
</dbReference>
<gene>
    <name evidence="1" type="ORF">AFUS01_LOCUS37314</name>
</gene>
<evidence type="ECO:0000313" key="2">
    <source>
        <dbReference type="Proteomes" id="UP000708208"/>
    </source>
</evidence>
<reference evidence="1" key="1">
    <citation type="submission" date="2021-06" db="EMBL/GenBank/DDBJ databases">
        <authorList>
            <person name="Hodson N. C."/>
            <person name="Mongue J. A."/>
            <person name="Jaron S. K."/>
        </authorList>
    </citation>
    <scope>NUCLEOTIDE SEQUENCE</scope>
</reference>
<evidence type="ECO:0000313" key="1">
    <source>
        <dbReference type="EMBL" id="CAG7827323.1"/>
    </source>
</evidence>
<accession>A0A8J2PN42</accession>
<dbReference type="AlphaFoldDB" id="A0A8J2PN42"/>
<proteinExistence type="predicted"/>
<comment type="caution">
    <text evidence="1">The sequence shown here is derived from an EMBL/GenBank/DDBJ whole genome shotgun (WGS) entry which is preliminary data.</text>
</comment>
<sequence>MLDLDMITGHHTGKNLASSLCKVLASNSIIDKVISIKCDNVSNCDAFVKEFETKKRKGSTIFGNATTEDEISWNPTNAANLTQKELAKGNIRIWKPGKCQFITGVRLSIEKHLIYFFVISNFSESCY</sequence>
<dbReference type="Proteomes" id="UP000708208">
    <property type="component" value="Unassembled WGS sequence"/>
</dbReference>
<protein>
    <submittedName>
        <fullName evidence="1">Uncharacterized protein</fullName>
    </submittedName>
</protein>
<organism evidence="1 2">
    <name type="scientific">Allacma fusca</name>
    <dbReference type="NCBI Taxonomy" id="39272"/>
    <lineage>
        <taxon>Eukaryota</taxon>
        <taxon>Metazoa</taxon>
        <taxon>Ecdysozoa</taxon>
        <taxon>Arthropoda</taxon>
        <taxon>Hexapoda</taxon>
        <taxon>Collembola</taxon>
        <taxon>Symphypleona</taxon>
        <taxon>Sminthuridae</taxon>
        <taxon>Allacma</taxon>
    </lineage>
</organism>
<keyword evidence="2" id="KW-1185">Reference proteome</keyword>
<dbReference type="OrthoDB" id="6770822at2759"/>
<name>A0A8J2PN42_9HEXA</name>